<keyword evidence="14" id="KW-0732">Signal</keyword>
<feature type="chain" id="PRO_5042521659" evidence="14">
    <location>
        <begin position="22"/>
        <end position="426"/>
    </location>
</feature>
<dbReference type="FunFam" id="1.20.1070.10:FF:000040">
    <property type="entry name" value="Coagulation factor 2 (thrombin) receptor"/>
    <property type="match status" value="1"/>
</dbReference>
<keyword evidence="3 13" id="KW-0812">Transmembrane</keyword>
<dbReference type="AlphaFoldDB" id="A0AAJ7TXC2"/>
<keyword evidence="2" id="KW-1003">Cell membrane</keyword>
<evidence type="ECO:0000256" key="7">
    <source>
        <dbReference type="ARBA" id="ARBA00023157"/>
    </source>
</evidence>
<dbReference type="InterPro" id="IPR003912">
    <property type="entry name" value="Protea_act_rcpt"/>
</dbReference>
<accession>A0AAJ7TXC2</accession>
<feature type="domain" description="G-protein coupled receptors family 1 profile" evidence="15">
    <location>
        <begin position="116"/>
        <end position="368"/>
    </location>
</feature>
<keyword evidence="16" id="KW-1185">Reference proteome</keyword>
<dbReference type="PRINTS" id="PR01152">
    <property type="entry name" value="PROTEASEAR2"/>
</dbReference>
<evidence type="ECO:0000256" key="9">
    <source>
        <dbReference type="ARBA" id="ARBA00023180"/>
    </source>
</evidence>
<evidence type="ECO:0000256" key="6">
    <source>
        <dbReference type="ARBA" id="ARBA00023136"/>
    </source>
</evidence>
<dbReference type="InterPro" id="IPR000276">
    <property type="entry name" value="GPCR_Rhodpsn"/>
</dbReference>
<reference evidence="17" key="1">
    <citation type="submission" date="2025-08" db="UniProtKB">
        <authorList>
            <consortium name="RefSeq"/>
        </authorList>
    </citation>
    <scope>IDENTIFICATION</scope>
    <source>
        <tissue evidence="17">Sperm</tissue>
    </source>
</reference>
<keyword evidence="5" id="KW-0297">G-protein coupled receptor</keyword>
<keyword evidence="7 11" id="KW-1015">Disulfide bond</keyword>
<evidence type="ECO:0000313" key="17">
    <source>
        <dbReference type="RefSeq" id="XP_032824715.1"/>
    </source>
</evidence>
<evidence type="ECO:0000256" key="5">
    <source>
        <dbReference type="ARBA" id="ARBA00023040"/>
    </source>
</evidence>
<feature type="transmembrane region" description="Helical" evidence="13">
    <location>
        <begin position="174"/>
        <end position="195"/>
    </location>
</feature>
<organism evidence="16 17">
    <name type="scientific">Petromyzon marinus</name>
    <name type="common">Sea lamprey</name>
    <dbReference type="NCBI Taxonomy" id="7757"/>
    <lineage>
        <taxon>Eukaryota</taxon>
        <taxon>Metazoa</taxon>
        <taxon>Chordata</taxon>
        <taxon>Craniata</taxon>
        <taxon>Vertebrata</taxon>
        <taxon>Cyclostomata</taxon>
        <taxon>Hyperoartia</taxon>
        <taxon>Petromyzontiformes</taxon>
        <taxon>Petromyzontidae</taxon>
        <taxon>Petromyzon</taxon>
    </lineage>
</organism>
<dbReference type="KEGG" id="pmrn:116950768"/>
<name>A0AAJ7TXC2_PETMA</name>
<dbReference type="Pfam" id="PF00001">
    <property type="entry name" value="7tm_1"/>
    <property type="match status" value="1"/>
</dbReference>
<keyword evidence="6 13" id="KW-0472">Membrane</keyword>
<gene>
    <name evidence="17" type="primary">LOC116950768</name>
</gene>
<dbReference type="PANTHER" id="PTHR24232">
    <property type="entry name" value="G-PROTEIN COUPLED RECEPTOR"/>
    <property type="match status" value="1"/>
</dbReference>
<dbReference type="PRINTS" id="PR00237">
    <property type="entry name" value="GPCRRHODOPSN"/>
</dbReference>
<comment type="subcellular location">
    <subcellularLocation>
        <location evidence="1">Cell membrane</location>
        <topology evidence="1">Multi-pass membrane protein</topology>
    </subcellularLocation>
</comment>
<feature type="signal peptide" evidence="14">
    <location>
        <begin position="1"/>
        <end position="21"/>
    </location>
</feature>
<dbReference type="GO" id="GO:0030194">
    <property type="term" value="P:positive regulation of blood coagulation"/>
    <property type="evidence" value="ECO:0007669"/>
    <property type="project" value="TreeGrafter"/>
</dbReference>
<evidence type="ECO:0000256" key="12">
    <source>
        <dbReference type="SAM" id="MobiDB-lite"/>
    </source>
</evidence>
<feature type="transmembrane region" description="Helical" evidence="13">
    <location>
        <begin position="347"/>
        <end position="371"/>
    </location>
</feature>
<proteinExistence type="predicted"/>
<dbReference type="GO" id="GO:0035025">
    <property type="term" value="P:positive regulation of Rho protein signal transduction"/>
    <property type="evidence" value="ECO:0007669"/>
    <property type="project" value="TreeGrafter"/>
</dbReference>
<keyword evidence="9" id="KW-0325">Glycoprotein</keyword>
<keyword evidence="4 13" id="KW-1133">Transmembrane helix</keyword>
<dbReference type="GO" id="GO:0007596">
    <property type="term" value="P:blood coagulation"/>
    <property type="evidence" value="ECO:0007669"/>
    <property type="project" value="InterPro"/>
</dbReference>
<feature type="compositionally biased region" description="Low complexity" evidence="12">
    <location>
        <begin position="403"/>
        <end position="420"/>
    </location>
</feature>
<dbReference type="GO" id="GO:0007200">
    <property type="term" value="P:phospholipase C-activating G protein-coupled receptor signaling pathway"/>
    <property type="evidence" value="ECO:0007669"/>
    <property type="project" value="TreeGrafter"/>
</dbReference>
<feature type="transmembrane region" description="Helical" evidence="13">
    <location>
        <begin position="312"/>
        <end position="335"/>
    </location>
</feature>
<dbReference type="RefSeq" id="XP_032824715.1">
    <property type="nucleotide sequence ID" value="XM_032968824.1"/>
</dbReference>
<dbReference type="SUPFAM" id="SSF81321">
    <property type="entry name" value="Family A G protein-coupled receptor-like"/>
    <property type="match status" value="1"/>
</dbReference>
<dbReference type="CDD" id="cd15162">
    <property type="entry name" value="7tmA_PAR"/>
    <property type="match status" value="1"/>
</dbReference>
<evidence type="ECO:0000256" key="3">
    <source>
        <dbReference type="ARBA" id="ARBA00022692"/>
    </source>
</evidence>
<dbReference type="PROSITE" id="PS50262">
    <property type="entry name" value="G_PROTEIN_RECEP_F1_2"/>
    <property type="match status" value="1"/>
</dbReference>
<keyword evidence="10" id="KW-0807">Transducer</keyword>
<sequence>MDRRCAPMLAALLLVTVGAQSGDHMTDGREMYGNDTIFLRTFGGTYKQVGHNGSQNGEDFDINSVLRDQQSQEKARLEGSAWLEVSHEVEEQLSGSITTVLLPTIYILVFVVGLPSNALALWVLCFRVKPKKPSTIYMINLAVADLLFILLLPLKITYHLRGNDWPFGKIACHVFLTSFYGNMYCSILLLTCISVDRGLAIVYPMQSLQWRRNRYAMGICAGTWVVVLLSTVPLQLVNPLAYIDNLHITTCYDVFPIDTLPGFLFYYYTVLCVLCFLVPFLVTVACYALIIRSLARTLRDGDGNKRTRSIQLAALVLLTFVLCFAPSNIVLLLHFALLRYKGASDLYIVYMLCLSFSSLNSCLDPFVYYFMSTECRRKLSWKVRGLAKGVSSTSRRYFSSFSTHTTSGSTYSNGSSRSSRQLLPSG</sequence>
<dbReference type="PRINTS" id="PR01428">
    <property type="entry name" value="PROTEASEAR"/>
</dbReference>
<feature type="transmembrane region" description="Helical" evidence="13">
    <location>
        <begin position="136"/>
        <end position="154"/>
    </location>
</feature>
<dbReference type="Proteomes" id="UP001318040">
    <property type="component" value="Chromosome 40"/>
</dbReference>
<evidence type="ECO:0000256" key="10">
    <source>
        <dbReference type="ARBA" id="ARBA00023224"/>
    </source>
</evidence>
<dbReference type="InterPro" id="IPR002281">
    <property type="entry name" value="Pro_rcpt_2"/>
</dbReference>
<dbReference type="GO" id="GO:0015057">
    <property type="term" value="F:thrombin-activated receptor activity"/>
    <property type="evidence" value="ECO:0007669"/>
    <property type="project" value="InterPro"/>
</dbReference>
<protein>
    <submittedName>
        <fullName evidence="17">Proteinase-activated receptor 2-like</fullName>
    </submittedName>
</protein>
<dbReference type="InterPro" id="IPR017452">
    <property type="entry name" value="GPCR_Rhodpsn_7TM"/>
</dbReference>
<dbReference type="Gene3D" id="1.20.1070.10">
    <property type="entry name" value="Rhodopsin 7-helix transmembrane proteins"/>
    <property type="match status" value="1"/>
</dbReference>
<dbReference type="PANTHER" id="PTHR24232:SF20">
    <property type="entry name" value="PROTEINASE-ACTIVATED RECEPTOR 1"/>
    <property type="match status" value="1"/>
</dbReference>
<feature type="transmembrane region" description="Helical" evidence="13">
    <location>
        <begin position="215"/>
        <end position="236"/>
    </location>
</feature>
<feature type="transmembrane region" description="Helical" evidence="13">
    <location>
        <begin position="105"/>
        <end position="124"/>
    </location>
</feature>
<evidence type="ECO:0000256" key="11">
    <source>
        <dbReference type="PIRSR" id="PIRSR603912-52"/>
    </source>
</evidence>
<dbReference type="GO" id="GO:0005886">
    <property type="term" value="C:plasma membrane"/>
    <property type="evidence" value="ECO:0007669"/>
    <property type="project" value="UniProtKB-SubCell"/>
</dbReference>
<evidence type="ECO:0000313" key="16">
    <source>
        <dbReference type="Proteomes" id="UP001318040"/>
    </source>
</evidence>
<feature type="region of interest" description="Disordered" evidence="12">
    <location>
        <begin position="403"/>
        <end position="426"/>
    </location>
</feature>
<keyword evidence="8" id="KW-0675">Receptor</keyword>
<feature type="transmembrane region" description="Helical" evidence="13">
    <location>
        <begin position="265"/>
        <end position="291"/>
    </location>
</feature>
<evidence type="ECO:0000256" key="4">
    <source>
        <dbReference type="ARBA" id="ARBA00022989"/>
    </source>
</evidence>
<evidence type="ECO:0000256" key="1">
    <source>
        <dbReference type="ARBA" id="ARBA00004651"/>
    </source>
</evidence>
<evidence type="ECO:0000256" key="8">
    <source>
        <dbReference type="ARBA" id="ARBA00023170"/>
    </source>
</evidence>
<evidence type="ECO:0000256" key="13">
    <source>
        <dbReference type="SAM" id="Phobius"/>
    </source>
</evidence>
<evidence type="ECO:0000256" key="14">
    <source>
        <dbReference type="SAM" id="SignalP"/>
    </source>
</evidence>
<evidence type="ECO:0000259" key="15">
    <source>
        <dbReference type="PROSITE" id="PS50262"/>
    </source>
</evidence>
<evidence type="ECO:0000256" key="2">
    <source>
        <dbReference type="ARBA" id="ARBA00022475"/>
    </source>
</evidence>
<feature type="disulfide bond" evidence="11">
    <location>
        <begin position="172"/>
        <end position="251"/>
    </location>
</feature>